<organism evidence="5 6">
    <name type="scientific">Nanchangia anserum</name>
    <dbReference type="NCBI Taxonomy" id="2692125"/>
    <lineage>
        <taxon>Bacteria</taxon>
        <taxon>Bacillati</taxon>
        <taxon>Actinomycetota</taxon>
        <taxon>Actinomycetes</taxon>
        <taxon>Actinomycetales</taxon>
        <taxon>Actinomycetaceae</taxon>
        <taxon>Nanchangia</taxon>
    </lineage>
</organism>
<evidence type="ECO:0000256" key="3">
    <source>
        <dbReference type="ARBA" id="ARBA00023163"/>
    </source>
</evidence>
<dbReference type="EMBL" id="JACRUO010000002">
    <property type="protein sequence ID" value="MBD3689985.1"/>
    <property type="molecule type" value="Genomic_DNA"/>
</dbReference>
<protein>
    <submittedName>
        <fullName evidence="5">MarR family transcriptional regulator</fullName>
    </submittedName>
</protein>
<dbReference type="InterPro" id="IPR023187">
    <property type="entry name" value="Tscrpt_reg_MarR-type_CS"/>
</dbReference>
<dbReference type="GO" id="GO:0003677">
    <property type="term" value="F:DNA binding"/>
    <property type="evidence" value="ECO:0007669"/>
    <property type="project" value="UniProtKB-KW"/>
</dbReference>
<evidence type="ECO:0000256" key="2">
    <source>
        <dbReference type="ARBA" id="ARBA00023125"/>
    </source>
</evidence>
<sequence>MEVFSRVSRLARQLDLRRRQAFLAHGLEPWEFDVLSALRRAGAPYSATPGSLMTELLVSSGTMTNRIDRLEDQGLVVRSPSPHDRRGVQVSLTDAGKERVDHALGELVRVERDLLAPLDDAHRDELANLLRRVLIPLDS</sequence>
<evidence type="ECO:0000256" key="1">
    <source>
        <dbReference type="ARBA" id="ARBA00023015"/>
    </source>
</evidence>
<keyword evidence="3" id="KW-0804">Transcription</keyword>
<dbReference type="InterPro" id="IPR000835">
    <property type="entry name" value="HTH_MarR-typ"/>
</dbReference>
<dbReference type="Pfam" id="PF12802">
    <property type="entry name" value="MarR_2"/>
    <property type="match status" value="1"/>
</dbReference>
<accession>A0A8I0G8Q4</accession>
<dbReference type="InterPro" id="IPR036390">
    <property type="entry name" value="WH_DNA-bd_sf"/>
</dbReference>
<keyword evidence="1" id="KW-0805">Transcription regulation</keyword>
<keyword evidence="2" id="KW-0238">DNA-binding</keyword>
<comment type="caution">
    <text evidence="5">The sequence shown here is derived from an EMBL/GenBank/DDBJ whole genome shotgun (WGS) entry which is preliminary data.</text>
</comment>
<dbReference type="PANTHER" id="PTHR42756">
    <property type="entry name" value="TRANSCRIPTIONAL REGULATOR, MARR"/>
    <property type="match status" value="1"/>
</dbReference>
<evidence type="ECO:0000313" key="5">
    <source>
        <dbReference type="EMBL" id="MBD3689985.1"/>
    </source>
</evidence>
<keyword evidence="6" id="KW-1185">Reference proteome</keyword>
<dbReference type="SMART" id="SM00347">
    <property type="entry name" value="HTH_MARR"/>
    <property type="match status" value="1"/>
</dbReference>
<dbReference type="GO" id="GO:0003700">
    <property type="term" value="F:DNA-binding transcription factor activity"/>
    <property type="evidence" value="ECO:0007669"/>
    <property type="project" value="InterPro"/>
</dbReference>
<evidence type="ECO:0000313" key="6">
    <source>
        <dbReference type="Proteomes" id="UP000627538"/>
    </source>
</evidence>
<dbReference type="InterPro" id="IPR036388">
    <property type="entry name" value="WH-like_DNA-bd_sf"/>
</dbReference>
<dbReference type="PROSITE" id="PS01117">
    <property type="entry name" value="HTH_MARR_1"/>
    <property type="match status" value="1"/>
</dbReference>
<dbReference type="Proteomes" id="UP000627538">
    <property type="component" value="Unassembled WGS sequence"/>
</dbReference>
<dbReference type="PRINTS" id="PR00598">
    <property type="entry name" value="HTHMARR"/>
</dbReference>
<gene>
    <name evidence="5" type="ORF">H8R10_07085</name>
</gene>
<reference evidence="5 6" key="1">
    <citation type="submission" date="2020-08" db="EMBL/GenBank/DDBJ databases">
        <title>Winkia gen. nov., sp. nov., isolated from faeces of the Anser albifrons in China.</title>
        <authorList>
            <person name="Liu Q."/>
        </authorList>
    </citation>
    <scope>NUCLEOTIDE SEQUENCE [LARGE SCALE GENOMIC DNA]</scope>
    <source>
        <strain evidence="5 6">C62</strain>
    </source>
</reference>
<dbReference type="AlphaFoldDB" id="A0A8I0G8Q4"/>
<dbReference type="SUPFAM" id="SSF46785">
    <property type="entry name" value="Winged helix' DNA-binding domain"/>
    <property type="match status" value="1"/>
</dbReference>
<dbReference type="Gene3D" id="1.10.10.10">
    <property type="entry name" value="Winged helix-like DNA-binding domain superfamily/Winged helix DNA-binding domain"/>
    <property type="match status" value="1"/>
</dbReference>
<proteinExistence type="predicted"/>
<feature type="domain" description="HTH marR-type" evidence="4">
    <location>
        <begin position="1"/>
        <end position="135"/>
    </location>
</feature>
<name>A0A8I0G8Q4_9ACTO</name>
<dbReference type="PROSITE" id="PS50995">
    <property type="entry name" value="HTH_MARR_2"/>
    <property type="match status" value="1"/>
</dbReference>
<dbReference type="PANTHER" id="PTHR42756:SF1">
    <property type="entry name" value="TRANSCRIPTIONAL REPRESSOR OF EMRAB OPERON"/>
    <property type="match status" value="1"/>
</dbReference>
<evidence type="ECO:0000259" key="4">
    <source>
        <dbReference type="PROSITE" id="PS50995"/>
    </source>
</evidence>